<organism evidence="1 2">
    <name type="scientific">Rhabditophanes sp. KR3021</name>
    <dbReference type="NCBI Taxonomy" id="114890"/>
    <lineage>
        <taxon>Eukaryota</taxon>
        <taxon>Metazoa</taxon>
        <taxon>Ecdysozoa</taxon>
        <taxon>Nematoda</taxon>
        <taxon>Chromadorea</taxon>
        <taxon>Rhabditida</taxon>
        <taxon>Tylenchina</taxon>
        <taxon>Panagrolaimomorpha</taxon>
        <taxon>Strongyloidoidea</taxon>
        <taxon>Alloionematidae</taxon>
        <taxon>Rhabditophanes</taxon>
    </lineage>
</organism>
<accession>A0AC35U4H6</accession>
<reference evidence="2" key="1">
    <citation type="submission" date="2016-11" db="UniProtKB">
        <authorList>
            <consortium name="WormBaseParasite"/>
        </authorList>
    </citation>
    <scope>IDENTIFICATION</scope>
    <source>
        <strain evidence="2">KR3021</strain>
    </source>
</reference>
<dbReference type="WBParaSite" id="RSKR_0000795900.1">
    <property type="protein sequence ID" value="RSKR_0000795900.1"/>
    <property type="gene ID" value="RSKR_0000795900"/>
</dbReference>
<protein>
    <submittedName>
        <fullName evidence="2">MSF1-domain-containing protein</fullName>
    </submittedName>
</protein>
<proteinExistence type="predicted"/>
<dbReference type="Proteomes" id="UP000095286">
    <property type="component" value="Unplaced"/>
</dbReference>
<evidence type="ECO:0000313" key="1">
    <source>
        <dbReference type="Proteomes" id="UP000095286"/>
    </source>
</evidence>
<name>A0AC35U4H6_9BILA</name>
<evidence type="ECO:0000313" key="2">
    <source>
        <dbReference type="WBParaSite" id="RSKR_0000795900.1"/>
    </source>
</evidence>
<sequence>MNYISNKSPDYFHLLKRPRILPDFAGADAGLNAVWKCKTVYWTIKTNLMPRFVSNATAKIHYSNFIIEGSFPTFKATIPLVSICYVQANSEKKTLSIRGRWFKFEMKGIENVEETQNWIRLLVLRQRIPHCILGKKFDWIKDEEPIIEVNEHIPEILSKKKFKSKFKNEPITNNSTTDLISLYDNVSYEKGHKFLFKKKLLTCFPMLSKFVIFD</sequence>